<sequence>MTLSSLAILSLWRLHFSCRLLRASHRWRSLLPAVSSPASSGISFVACLTALCNCAVHCSMSVIVVASVVLLRASSCSSLCLLSRSLPCICLKVSHSTIVSFLPRFFVGPVLSVVAVIK</sequence>
<protein>
    <submittedName>
        <fullName evidence="1">Uncharacterized protein</fullName>
    </submittedName>
</protein>
<proteinExistence type="predicted"/>
<reference evidence="1" key="1">
    <citation type="submission" date="2019-12" db="EMBL/GenBank/DDBJ databases">
        <title>An insight into the sialome of adult female Ixodes ricinus ticks feeding for 6 days.</title>
        <authorList>
            <person name="Perner J."/>
            <person name="Ribeiro J.M.C."/>
        </authorList>
    </citation>
    <scope>NUCLEOTIDE SEQUENCE</scope>
    <source>
        <strain evidence="1">Semi-engorged</strain>
        <tissue evidence="1">Salivary glands</tissue>
    </source>
</reference>
<name>A0A6B0UMK6_IXORI</name>
<dbReference type="EMBL" id="GIFC01008829">
    <property type="protein sequence ID" value="MXU90912.1"/>
    <property type="molecule type" value="Transcribed_RNA"/>
</dbReference>
<organism evidence="1">
    <name type="scientific">Ixodes ricinus</name>
    <name type="common">Common tick</name>
    <name type="synonym">Acarus ricinus</name>
    <dbReference type="NCBI Taxonomy" id="34613"/>
    <lineage>
        <taxon>Eukaryota</taxon>
        <taxon>Metazoa</taxon>
        <taxon>Ecdysozoa</taxon>
        <taxon>Arthropoda</taxon>
        <taxon>Chelicerata</taxon>
        <taxon>Arachnida</taxon>
        <taxon>Acari</taxon>
        <taxon>Parasitiformes</taxon>
        <taxon>Ixodida</taxon>
        <taxon>Ixodoidea</taxon>
        <taxon>Ixodidae</taxon>
        <taxon>Ixodinae</taxon>
        <taxon>Ixodes</taxon>
    </lineage>
</organism>
<dbReference type="AlphaFoldDB" id="A0A6B0UMK6"/>
<accession>A0A6B0UMK6</accession>
<evidence type="ECO:0000313" key="1">
    <source>
        <dbReference type="EMBL" id="MXU90912.1"/>
    </source>
</evidence>